<proteinExistence type="predicted"/>
<name>A0A2V3TYX1_9HYPH</name>
<dbReference type="Proteomes" id="UP000248021">
    <property type="component" value="Unassembled WGS sequence"/>
</dbReference>
<dbReference type="Gene3D" id="3.40.190.10">
    <property type="entry name" value="Periplasmic binding protein-like II"/>
    <property type="match status" value="2"/>
</dbReference>
<dbReference type="EMBL" id="QJJK01000010">
    <property type="protein sequence ID" value="PXW55101.1"/>
    <property type="molecule type" value="Genomic_DNA"/>
</dbReference>
<dbReference type="AlphaFoldDB" id="A0A2V3TYX1"/>
<reference evidence="1 2" key="1">
    <citation type="submission" date="2018-05" db="EMBL/GenBank/DDBJ databases">
        <title>Genomic Encyclopedia of Type Strains, Phase IV (KMG-IV): sequencing the most valuable type-strain genomes for metagenomic binning, comparative biology and taxonomic classification.</title>
        <authorList>
            <person name="Goeker M."/>
        </authorList>
    </citation>
    <scope>NUCLEOTIDE SEQUENCE [LARGE SCALE GENOMIC DNA]</scope>
    <source>
        <strain evidence="1 2">DSM 6462</strain>
    </source>
</reference>
<dbReference type="PANTHER" id="PTHR30024">
    <property type="entry name" value="ALIPHATIC SULFONATES-BINDING PROTEIN-RELATED"/>
    <property type="match status" value="1"/>
</dbReference>
<evidence type="ECO:0000313" key="1">
    <source>
        <dbReference type="EMBL" id="PXW55101.1"/>
    </source>
</evidence>
<sequence length="407" mass="44367">MKNSHFTRRQLIAAAGAAGVATLAAPRIARAQDATISVGRQPWAAGNSPITQHMIDNKLFEKKAKELGYQLTVDWRDYPSAQPMVEAFVSNNLDLGMWGNTPIIRGLAAKQPWSILNVGEGHFRFVVATRADSGIRNIQDLKGKTIGALLGGDPYNAFSQIILAELGSGNPRDFDIKMINTPTQAQAATIPRGMDAAVLIYPAFLKAQKEAGTVGIVNSFGYTEDHYKGPAGEGAGHLLESVKKSAFYPDGYYLHRSFWMARDSLLSQNPKLAIAFMVAQQEAVTALKAMTTGAISDSVQKYWGLPAELGAKVVEDEVVFRRGWIWPTQGDIGAIVETSKFMVEGKLIPAPLDWKLVLENVAKSAPLMHQAYEMSGSKPPESAFTASDAADVRGLPTWDYKRWTVKN</sequence>
<dbReference type="Pfam" id="PF12974">
    <property type="entry name" value="Phosphonate-bd"/>
    <property type="match status" value="1"/>
</dbReference>
<dbReference type="SUPFAM" id="SSF53850">
    <property type="entry name" value="Periplasmic binding protein-like II"/>
    <property type="match status" value="1"/>
</dbReference>
<dbReference type="RefSeq" id="WP_110376706.1">
    <property type="nucleotide sequence ID" value="NZ_JAHBRY010000003.1"/>
</dbReference>
<accession>A0A2V3TYX1</accession>
<evidence type="ECO:0000313" key="2">
    <source>
        <dbReference type="Proteomes" id="UP000248021"/>
    </source>
</evidence>
<gene>
    <name evidence="1" type="ORF">C7450_11038</name>
</gene>
<organism evidence="1 2">
    <name type="scientific">Chelatococcus asaccharovorans</name>
    <dbReference type="NCBI Taxonomy" id="28210"/>
    <lineage>
        <taxon>Bacteria</taxon>
        <taxon>Pseudomonadati</taxon>
        <taxon>Pseudomonadota</taxon>
        <taxon>Alphaproteobacteria</taxon>
        <taxon>Hyphomicrobiales</taxon>
        <taxon>Chelatococcaceae</taxon>
        <taxon>Chelatococcus</taxon>
    </lineage>
</organism>
<dbReference type="PROSITE" id="PS51318">
    <property type="entry name" value="TAT"/>
    <property type="match status" value="1"/>
</dbReference>
<dbReference type="OrthoDB" id="6522570at2"/>
<protein>
    <submittedName>
        <fullName evidence="1">ABC-type nitrate/sulfonate/bicarbonate transport system substrate-binding protein</fullName>
    </submittedName>
</protein>
<dbReference type="PANTHER" id="PTHR30024:SF42">
    <property type="entry name" value="ALIPHATIC SULFONATES-BINDING PROTEIN-RELATED"/>
    <property type="match status" value="1"/>
</dbReference>
<keyword evidence="2" id="KW-1185">Reference proteome</keyword>
<dbReference type="InterPro" id="IPR006311">
    <property type="entry name" value="TAT_signal"/>
</dbReference>
<comment type="caution">
    <text evidence="1">The sequence shown here is derived from an EMBL/GenBank/DDBJ whole genome shotgun (WGS) entry which is preliminary data.</text>
</comment>